<dbReference type="HAMAP" id="MF_00529">
    <property type="entry name" value="NifW"/>
    <property type="match status" value="1"/>
</dbReference>
<evidence type="ECO:0000256" key="4">
    <source>
        <dbReference type="HAMAP-Rule" id="MF_00529"/>
    </source>
</evidence>
<dbReference type="NCBIfam" id="NF010702">
    <property type="entry name" value="PRK14102.1"/>
    <property type="match status" value="1"/>
</dbReference>
<evidence type="ECO:0000256" key="2">
    <source>
        <dbReference type="ARBA" id="ARBA00008351"/>
    </source>
</evidence>
<accession>A0ABR8AKC3</accession>
<name>A0ABR8AKC3_9CYAN</name>
<dbReference type="InterPro" id="IPR004893">
    <property type="entry name" value="NifW"/>
</dbReference>
<dbReference type="RefSeq" id="WP_190550865.1">
    <property type="nucleotide sequence ID" value="NZ_CAWPNO010000119.1"/>
</dbReference>
<comment type="function">
    <text evidence="1 4">May protect the nitrogenase Fe-Mo protein from oxidative damage.</text>
</comment>
<dbReference type="Proteomes" id="UP000658514">
    <property type="component" value="Unassembled WGS sequence"/>
</dbReference>
<comment type="caution">
    <text evidence="5">The sequence shown here is derived from an EMBL/GenBank/DDBJ whole genome shotgun (WGS) entry which is preliminary data.</text>
</comment>
<evidence type="ECO:0000256" key="3">
    <source>
        <dbReference type="ARBA" id="ARBA00023231"/>
    </source>
</evidence>
<organism evidence="5 6">
    <name type="scientific">Calothrix parietina FACHB-288</name>
    <dbReference type="NCBI Taxonomy" id="2692896"/>
    <lineage>
        <taxon>Bacteria</taxon>
        <taxon>Bacillati</taxon>
        <taxon>Cyanobacteriota</taxon>
        <taxon>Cyanophyceae</taxon>
        <taxon>Nostocales</taxon>
        <taxon>Calotrichaceae</taxon>
        <taxon>Calothrix</taxon>
    </lineage>
</organism>
<evidence type="ECO:0000256" key="1">
    <source>
        <dbReference type="ARBA" id="ARBA00002247"/>
    </source>
</evidence>
<keyword evidence="3 4" id="KW-0535">Nitrogen fixation</keyword>
<protein>
    <recommendedName>
        <fullName evidence="4">Nitrogenase-stabilizing/protective protein NifW</fullName>
    </recommendedName>
</protein>
<gene>
    <name evidence="4 5" type="primary">nifW</name>
    <name evidence="5" type="ORF">H6G24_33040</name>
</gene>
<comment type="subunit">
    <text evidence="4">Homotrimer; associates with NifD.</text>
</comment>
<comment type="similarity">
    <text evidence="2 4">Belongs to the NifW family.</text>
</comment>
<reference evidence="5 6" key="1">
    <citation type="journal article" date="2020" name="ISME J.">
        <title>Comparative genomics reveals insights into cyanobacterial evolution and habitat adaptation.</title>
        <authorList>
            <person name="Chen M.Y."/>
            <person name="Teng W.K."/>
            <person name="Zhao L."/>
            <person name="Hu C.X."/>
            <person name="Zhou Y.K."/>
            <person name="Han B.P."/>
            <person name="Song L.R."/>
            <person name="Shu W.S."/>
        </authorList>
    </citation>
    <scope>NUCLEOTIDE SEQUENCE [LARGE SCALE GENOMIC DNA]</scope>
    <source>
        <strain evidence="5 6">FACHB-288</strain>
    </source>
</reference>
<dbReference type="EMBL" id="JACJQH010000081">
    <property type="protein sequence ID" value="MBD2200239.1"/>
    <property type="molecule type" value="Genomic_DNA"/>
</dbReference>
<dbReference type="PIRSF" id="PIRSF005790">
    <property type="entry name" value="NifW"/>
    <property type="match status" value="1"/>
</dbReference>
<dbReference type="Pfam" id="PF03206">
    <property type="entry name" value="NifW"/>
    <property type="match status" value="1"/>
</dbReference>
<evidence type="ECO:0000313" key="5">
    <source>
        <dbReference type="EMBL" id="MBD2200239.1"/>
    </source>
</evidence>
<proteinExistence type="inferred from homology"/>
<keyword evidence="6" id="KW-1185">Reference proteome</keyword>
<sequence length="105" mass="12363">MSQNIDDFKKLVDAEEFFQFFNLPYDQNFVNVNRLHILKKFSQFIREIDENSPDLTPEEKLAQYAIALQKAADVFVESTPQEQKLFKVFNDKQKNVVKLTEITSD</sequence>
<evidence type="ECO:0000313" key="6">
    <source>
        <dbReference type="Proteomes" id="UP000658514"/>
    </source>
</evidence>